<dbReference type="PANTHER" id="PTHR34583:SF2">
    <property type="entry name" value="ANTIPORTER SUBUNIT MNHC2-RELATED"/>
    <property type="match status" value="1"/>
</dbReference>
<gene>
    <name evidence="8" type="ORF">HDG69_001024</name>
</gene>
<accession>A0ABX2A188</accession>
<evidence type="ECO:0000256" key="3">
    <source>
        <dbReference type="ARBA" id="ARBA00022475"/>
    </source>
</evidence>
<proteinExistence type="inferred from homology"/>
<protein>
    <submittedName>
        <fullName evidence="8">Multicomponent Na+:H+ antiporter subunit C</fullName>
    </submittedName>
</protein>
<dbReference type="PANTHER" id="PTHR34583">
    <property type="entry name" value="ANTIPORTER SUBUNIT MNHC2-RELATED"/>
    <property type="match status" value="1"/>
</dbReference>
<dbReference type="EMBL" id="JABEZU010000001">
    <property type="protein sequence ID" value="NOV96471.1"/>
    <property type="molecule type" value="Genomic_DNA"/>
</dbReference>
<organism evidence="8 9">
    <name type="scientific">Isoptericola halotolerans</name>
    <dbReference type="NCBI Taxonomy" id="300560"/>
    <lineage>
        <taxon>Bacteria</taxon>
        <taxon>Bacillati</taxon>
        <taxon>Actinomycetota</taxon>
        <taxon>Actinomycetes</taxon>
        <taxon>Micrococcales</taxon>
        <taxon>Promicromonosporaceae</taxon>
        <taxon>Isoptericola</taxon>
    </lineage>
</organism>
<evidence type="ECO:0000256" key="6">
    <source>
        <dbReference type="ARBA" id="ARBA00023136"/>
    </source>
</evidence>
<dbReference type="RefSeq" id="WP_171782649.1">
    <property type="nucleotide sequence ID" value="NZ_BAAAML010000002.1"/>
</dbReference>
<evidence type="ECO:0000256" key="2">
    <source>
        <dbReference type="ARBA" id="ARBA00010388"/>
    </source>
</evidence>
<keyword evidence="6 7" id="KW-0472">Membrane</keyword>
<dbReference type="InterPro" id="IPR039428">
    <property type="entry name" value="NUOK/Mnh_C1-like"/>
</dbReference>
<evidence type="ECO:0000256" key="7">
    <source>
        <dbReference type="SAM" id="Phobius"/>
    </source>
</evidence>
<dbReference type="Proteomes" id="UP000757540">
    <property type="component" value="Unassembled WGS sequence"/>
</dbReference>
<feature type="transmembrane region" description="Helical" evidence="7">
    <location>
        <begin position="26"/>
        <end position="47"/>
    </location>
</feature>
<feature type="transmembrane region" description="Helical" evidence="7">
    <location>
        <begin position="67"/>
        <end position="92"/>
    </location>
</feature>
<evidence type="ECO:0000313" key="9">
    <source>
        <dbReference type="Proteomes" id="UP000757540"/>
    </source>
</evidence>
<evidence type="ECO:0000256" key="1">
    <source>
        <dbReference type="ARBA" id="ARBA00004651"/>
    </source>
</evidence>
<keyword evidence="4 7" id="KW-0812">Transmembrane</keyword>
<keyword evidence="5 7" id="KW-1133">Transmembrane helix</keyword>
<sequence>MTLALIVGVLVAGGVYLVLQREMLRIVLGFILLSHAVNVLIFSAGGADRRDQPLGDSPDLATTADPLPQAFVLTAIVIALAITIYMLTLAVVGRKDDDTADRSDAARADHGASEDALDIAEVARAHGLTPEPTPRRED</sequence>
<reference evidence="8 9" key="1">
    <citation type="submission" date="2020-05" db="EMBL/GenBank/DDBJ databases">
        <title>Genomic Encyclopedia of Type Strains, Phase III (KMG-III): the genomes of soil and plant-associated and newly described type strains.</title>
        <authorList>
            <person name="Whitman W."/>
        </authorList>
    </citation>
    <scope>NUCLEOTIDE SEQUENCE [LARGE SCALE GENOMIC DNA]</scope>
    <source>
        <strain evidence="8 9">KCTC 19046</strain>
    </source>
</reference>
<comment type="caution">
    <text evidence="8">The sequence shown here is derived from an EMBL/GenBank/DDBJ whole genome shotgun (WGS) entry which is preliminary data.</text>
</comment>
<name>A0ABX2A188_9MICO</name>
<keyword evidence="3" id="KW-1003">Cell membrane</keyword>
<keyword evidence="9" id="KW-1185">Reference proteome</keyword>
<evidence type="ECO:0000256" key="5">
    <source>
        <dbReference type="ARBA" id="ARBA00022989"/>
    </source>
</evidence>
<dbReference type="Gene3D" id="1.10.287.3510">
    <property type="match status" value="1"/>
</dbReference>
<comment type="subcellular location">
    <subcellularLocation>
        <location evidence="1">Cell membrane</location>
        <topology evidence="1">Multi-pass membrane protein</topology>
    </subcellularLocation>
</comment>
<evidence type="ECO:0000256" key="4">
    <source>
        <dbReference type="ARBA" id="ARBA00022692"/>
    </source>
</evidence>
<dbReference type="Pfam" id="PF00420">
    <property type="entry name" value="Oxidored_q2"/>
    <property type="match status" value="1"/>
</dbReference>
<evidence type="ECO:0000313" key="8">
    <source>
        <dbReference type="EMBL" id="NOV96471.1"/>
    </source>
</evidence>
<comment type="similarity">
    <text evidence="2">Belongs to the CPA3 antiporters (TC 2.A.63) subunit C family.</text>
</comment>
<dbReference type="InterPro" id="IPR050601">
    <property type="entry name" value="CPA3_antiporter_subunitC"/>
</dbReference>